<dbReference type="Proteomes" id="UP001172457">
    <property type="component" value="Chromosome 1"/>
</dbReference>
<accession>A0AA38WLY7</accession>
<comment type="caution">
    <text evidence="1">The sequence shown here is derived from an EMBL/GenBank/DDBJ whole genome shotgun (WGS) entry which is preliminary data.</text>
</comment>
<organism evidence="1 2">
    <name type="scientific">Centaurea solstitialis</name>
    <name type="common">yellow star-thistle</name>
    <dbReference type="NCBI Taxonomy" id="347529"/>
    <lineage>
        <taxon>Eukaryota</taxon>
        <taxon>Viridiplantae</taxon>
        <taxon>Streptophyta</taxon>
        <taxon>Embryophyta</taxon>
        <taxon>Tracheophyta</taxon>
        <taxon>Spermatophyta</taxon>
        <taxon>Magnoliopsida</taxon>
        <taxon>eudicotyledons</taxon>
        <taxon>Gunneridae</taxon>
        <taxon>Pentapetalae</taxon>
        <taxon>asterids</taxon>
        <taxon>campanulids</taxon>
        <taxon>Asterales</taxon>
        <taxon>Asteraceae</taxon>
        <taxon>Carduoideae</taxon>
        <taxon>Cardueae</taxon>
        <taxon>Centaureinae</taxon>
        <taxon>Centaurea</taxon>
    </lineage>
</organism>
<keyword evidence="2" id="KW-1185">Reference proteome</keyword>
<evidence type="ECO:0000313" key="1">
    <source>
        <dbReference type="EMBL" id="KAJ9566057.1"/>
    </source>
</evidence>
<protein>
    <submittedName>
        <fullName evidence="1">Uncharacterized protein</fullName>
    </submittedName>
</protein>
<sequence>MDDNIPEGIDFYDGKGMGLSDDDDAIGDYGVSGGMMNYGNLVSLEGSYKSFCLLEKGCLHLHPHTYIHMLGLCARQ</sequence>
<evidence type="ECO:0000313" key="2">
    <source>
        <dbReference type="Proteomes" id="UP001172457"/>
    </source>
</evidence>
<reference evidence="1" key="1">
    <citation type="submission" date="2023-03" db="EMBL/GenBank/DDBJ databases">
        <title>Chromosome-scale reference genome and RAD-based genetic map of yellow starthistle (Centaurea solstitialis) reveal putative structural variation and QTLs associated with invader traits.</title>
        <authorList>
            <person name="Reatini B."/>
            <person name="Cang F.A."/>
            <person name="Jiang Q."/>
            <person name="Mckibben M.T.W."/>
            <person name="Barker M.S."/>
            <person name="Rieseberg L.H."/>
            <person name="Dlugosch K.M."/>
        </authorList>
    </citation>
    <scope>NUCLEOTIDE SEQUENCE</scope>
    <source>
        <strain evidence="1">CAN-66</strain>
        <tissue evidence="1">Leaf</tissue>
    </source>
</reference>
<dbReference type="EMBL" id="JARYMX010000001">
    <property type="protein sequence ID" value="KAJ9566057.1"/>
    <property type="molecule type" value="Genomic_DNA"/>
</dbReference>
<gene>
    <name evidence="1" type="ORF">OSB04_002023</name>
</gene>
<dbReference type="AlphaFoldDB" id="A0AA38WLY7"/>
<name>A0AA38WLY7_9ASTR</name>
<proteinExistence type="predicted"/>